<comment type="similarity">
    <text evidence="2 8">Belongs to the type IA topoisomerase family.</text>
</comment>
<evidence type="ECO:0000256" key="2">
    <source>
        <dbReference type="ARBA" id="ARBA00009446"/>
    </source>
</evidence>
<feature type="site" description="Interaction with DNA" evidence="8">
    <location>
        <position position="163"/>
    </location>
</feature>
<dbReference type="GO" id="GO:0003917">
    <property type="term" value="F:DNA topoisomerase type I (single strand cut, ATP-independent) activity"/>
    <property type="evidence" value="ECO:0007669"/>
    <property type="project" value="UniProtKB-UniRule"/>
</dbReference>
<evidence type="ECO:0000313" key="11">
    <source>
        <dbReference type="EMBL" id="KKU74392.1"/>
    </source>
</evidence>
<dbReference type="PRINTS" id="PR00417">
    <property type="entry name" value="PRTPISMRASEI"/>
</dbReference>
<feature type="region of interest" description="Interaction with DNA" evidence="8">
    <location>
        <begin position="178"/>
        <end position="183"/>
    </location>
</feature>
<dbReference type="InterPro" id="IPR013825">
    <property type="entry name" value="Topo_IA_cen_sub2"/>
</dbReference>
<dbReference type="Gene3D" id="3.30.65.10">
    <property type="entry name" value="Bacterial Topoisomerase I, domain 1"/>
    <property type="match status" value="1"/>
</dbReference>
<dbReference type="PANTHER" id="PTHR42785">
    <property type="entry name" value="DNA TOPOISOMERASE, TYPE IA, CORE"/>
    <property type="match status" value="1"/>
</dbReference>
<accession>A0A0G1SY31</accession>
<feature type="site" description="Interaction with DNA" evidence="8">
    <location>
        <position position="534"/>
    </location>
</feature>
<comment type="catalytic activity">
    <reaction evidence="1 8">
        <text>ATP-independent breakage of single-stranded DNA, followed by passage and rejoining.</text>
        <dbReference type="EC" id="5.6.2.1"/>
    </reaction>
</comment>
<dbReference type="Gene3D" id="1.10.460.10">
    <property type="entry name" value="Topoisomerase I, domain 2"/>
    <property type="match status" value="1"/>
</dbReference>
<dbReference type="Gene3D" id="2.70.20.10">
    <property type="entry name" value="Topoisomerase I, domain 3"/>
    <property type="match status" value="1"/>
</dbReference>
<evidence type="ECO:0000256" key="7">
    <source>
        <dbReference type="ARBA" id="ARBA00023235"/>
    </source>
</evidence>
<keyword evidence="3" id="KW-0479">Metal-binding</keyword>
<feature type="site" description="Interaction with DNA" evidence="8">
    <location>
        <position position="48"/>
    </location>
</feature>
<evidence type="ECO:0000256" key="4">
    <source>
        <dbReference type="ARBA" id="ARBA00022842"/>
    </source>
</evidence>
<feature type="domain" description="Toprim" evidence="9">
    <location>
        <begin position="18"/>
        <end position="128"/>
    </location>
</feature>
<dbReference type="InterPro" id="IPR013826">
    <property type="entry name" value="Topo_IA_cen_sub3"/>
</dbReference>
<feature type="site" description="Interaction with DNA" evidence="8">
    <location>
        <position position="170"/>
    </location>
</feature>
<dbReference type="SMART" id="SM00437">
    <property type="entry name" value="TOP1Ac"/>
    <property type="match status" value="1"/>
</dbReference>
<feature type="site" description="Interaction with DNA" evidence="8">
    <location>
        <position position="324"/>
    </location>
</feature>
<feature type="site" description="Interaction with DNA" evidence="8">
    <location>
        <position position="154"/>
    </location>
</feature>
<dbReference type="GO" id="GO:0046872">
    <property type="term" value="F:metal ion binding"/>
    <property type="evidence" value="ECO:0007669"/>
    <property type="project" value="UniProtKB-KW"/>
</dbReference>
<protein>
    <recommendedName>
        <fullName evidence="8">DNA topoisomerase 1</fullName>
        <ecNumber evidence="8">5.6.2.1</ecNumber>
    </recommendedName>
    <alternativeName>
        <fullName evidence="8">DNA topoisomerase I</fullName>
    </alternativeName>
</protein>
<dbReference type="HAMAP" id="MF_00952">
    <property type="entry name" value="Topoisom_1_prok"/>
    <property type="match status" value="1"/>
</dbReference>
<evidence type="ECO:0000259" key="10">
    <source>
        <dbReference type="PROSITE" id="PS52039"/>
    </source>
</evidence>
<dbReference type="InterPro" id="IPR005733">
    <property type="entry name" value="TopoI_bac-type"/>
</dbReference>
<dbReference type="PANTHER" id="PTHR42785:SF1">
    <property type="entry name" value="DNA TOPOISOMERASE"/>
    <property type="match status" value="1"/>
</dbReference>
<dbReference type="PATRIC" id="fig|1618749.3.peg.570"/>
<name>A0A0G1SY31_9BACT</name>
<dbReference type="InterPro" id="IPR013824">
    <property type="entry name" value="Topo_IA_cen_sub1"/>
</dbReference>
<proteinExistence type="inferred from homology"/>
<dbReference type="SUPFAM" id="SSF56712">
    <property type="entry name" value="Prokaryotic type I DNA topoisomerase"/>
    <property type="match status" value="1"/>
</dbReference>
<comment type="subunit">
    <text evidence="8">Monomer.</text>
</comment>
<keyword evidence="4" id="KW-0460">Magnesium</keyword>
<dbReference type="AlphaFoldDB" id="A0A0G1SY31"/>
<dbReference type="InterPro" id="IPR006171">
    <property type="entry name" value="TOPRIM_dom"/>
</dbReference>
<evidence type="ECO:0000256" key="5">
    <source>
        <dbReference type="ARBA" id="ARBA00023029"/>
    </source>
</evidence>
<comment type="caution">
    <text evidence="11">The sequence shown here is derived from an EMBL/GenBank/DDBJ whole genome shotgun (WGS) entry which is preliminary data.</text>
</comment>
<dbReference type="NCBIfam" id="TIGR01051">
    <property type="entry name" value="topA_bact"/>
    <property type="match status" value="1"/>
</dbReference>
<keyword evidence="7 8" id="KW-0413">Isomerase</keyword>
<organism evidence="11 12">
    <name type="scientific">Candidatus Nomurabacteria bacterium GW2011_GWB1_47_6</name>
    <dbReference type="NCBI Taxonomy" id="1618749"/>
    <lineage>
        <taxon>Bacteria</taxon>
        <taxon>Candidatus Nomuraibacteriota</taxon>
    </lineage>
</organism>
<dbReference type="Gene3D" id="3.40.50.140">
    <property type="match status" value="1"/>
</dbReference>
<keyword evidence="5 8" id="KW-0799">Topoisomerase</keyword>
<dbReference type="SMART" id="SM00436">
    <property type="entry name" value="TOP1Bc"/>
    <property type="match status" value="1"/>
</dbReference>
<dbReference type="Gene3D" id="1.10.290.10">
    <property type="entry name" value="Topoisomerase I, domain 4"/>
    <property type="match status" value="1"/>
</dbReference>
<dbReference type="InterPro" id="IPR028612">
    <property type="entry name" value="Topoisom_1_IA"/>
</dbReference>
<evidence type="ECO:0000256" key="3">
    <source>
        <dbReference type="ARBA" id="ARBA00022723"/>
    </source>
</evidence>
<dbReference type="EC" id="5.6.2.1" evidence="8"/>
<dbReference type="Pfam" id="PF01751">
    <property type="entry name" value="Toprim"/>
    <property type="match status" value="1"/>
</dbReference>
<dbReference type="Pfam" id="PF01131">
    <property type="entry name" value="Topoisom_bac"/>
    <property type="match status" value="1"/>
</dbReference>
<feature type="domain" description="Topo IA-type catalytic" evidence="10">
    <location>
        <begin position="144"/>
        <end position="602"/>
    </location>
</feature>
<feature type="active site" description="O-(5'-phospho-DNA)-tyrosine intermediate" evidence="8">
    <location>
        <position position="322"/>
    </location>
</feature>
<dbReference type="CDD" id="cd00186">
    <property type="entry name" value="TOP1Ac"/>
    <property type="match status" value="1"/>
</dbReference>
<dbReference type="CDD" id="cd03363">
    <property type="entry name" value="TOPRIM_TopoIA_TopoI"/>
    <property type="match status" value="1"/>
</dbReference>
<dbReference type="PROSITE" id="PS50880">
    <property type="entry name" value="TOPRIM"/>
    <property type="match status" value="1"/>
</dbReference>
<dbReference type="InterPro" id="IPR023406">
    <property type="entry name" value="Topo_IA_AS"/>
</dbReference>
<gene>
    <name evidence="8" type="primary">topA</name>
    <name evidence="11" type="ORF">UY01_C0036G0003</name>
</gene>
<dbReference type="InterPro" id="IPR003602">
    <property type="entry name" value="Topo_IA_DNA-bd_dom"/>
</dbReference>
<dbReference type="InterPro" id="IPR013497">
    <property type="entry name" value="Topo_IA_cen"/>
</dbReference>
<evidence type="ECO:0000256" key="8">
    <source>
        <dbReference type="HAMAP-Rule" id="MF_00952"/>
    </source>
</evidence>
<dbReference type="PROSITE" id="PS00396">
    <property type="entry name" value="TOPO_IA_1"/>
    <property type="match status" value="1"/>
</dbReference>
<reference evidence="11 12" key="1">
    <citation type="journal article" date="2015" name="Nature">
        <title>rRNA introns, odd ribosomes, and small enigmatic genomes across a large radiation of phyla.</title>
        <authorList>
            <person name="Brown C.T."/>
            <person name="Hug L.A."/>
            <person name="Thomas B.C."/>
            <person name="Sharon I."/>
            <person name="Castelle C.J."/>
            <person name="Singh A."/>
            <person name="Wilkins M.J."/>
            <person name="Williams K.H."/>
            <person name="Banfield J.F."/>
        </authorList>
    </citation>
    <scope>NUCLEOTIDE SEQUENCE [LARGE SCALE GENOMIC DNA]</scope>
</reference>
<evidence type="ECO:0000256" key="6">
    <source>
        <dbReference type="ARBA" id="ARBA00023125"/>
    </source>
</evidence>
<dbReference type="Proteomes" id="UP000034879">
    <property type="component" value="Unassembled WGS sequence"/>
</dbReference>
<feature type="site" description="Interaction with DNA" evidence="8">
    <location>
        <position position="155"/>
    </location>
</feature>
<dbReference type="InterPro" id="IPR003601">
    <property type="entry name" value="Topo_IA_2"/>
</dbReference>
<evidence type="ECO:0000313" key="12">
    <source>
        <dbReference type="Proteomes" id="UP000034879"/>
    </source>
</evidence>
<comment type="function">
    <text evidence="8">Releases the supercoiling and torsional tension of DNA, which is introduced during the DNA replication and transcription, by transiently cleaving and rejoining one strand of the DNA duplex. Introduces a single-strand break via transesterification at a target site in duplex DNA. The scissile phosphodiester is attacked by the catalytic tyrosine of the enzyme, resulting in the formation of a DNA-(5'-phosphotyrosyl)-enzyme intermediate and the expulsion of a 3'-OH DNA strand. The free DNA strand then undergoes passage around the unbroken strand, thus removing DNA supercoils. Finally, in the religation step, the DNA 3'-OH attacks the covalent intermediate to expel the active-site tyrosine and restore the DNA phosphodiester backbone.</text>
</comment>
<dbReference type="EMBL" id="LCOJ01000036">
    <property type="protein sequence ID" value="KKU74392.1"/>
    <property type="molecule type" value="Genomic_DNA"/>
</dbReference>
<feature type="site" description="Interaction with DNA" evidence="8">
    <location>
        <position position="158"/>
    </location>
</feature>
<dbReference type="InterPro" id="IPR000380">
    <property type="entry name" value="Topo_IA"/>
</dbReference>
<dbReference type="PROSITE" id="PS52039">
    <property type="entry name" value="TOPO_IA_2"/>
    <property type="match status" value="1"/>
</dbReference>
<dbReference type="SMART" id="SM00493">
    <property type="entry name" value="TOPRIM"/>
    <property type="match status" value="1"/>
</dbReference>
<sequence length="653" mass="73730">MSKLLLATRCQLKLQTKMKLILVESPTKSKTISKFLGPEYKVMASFGHVRDLPKSKMGVDVEHDFEPKYLIPAKAKKVIAELKEVEKKAEEVIYATDEDREGESIAWHLAQALKHDPAEAKRIVFHEITKSAIEHALEKPRHIDMHLVDAQQARRILDRLVGYELSPFLWRKVRFGLSAGRVQSVAVRLVVEREREIQKFVKEEYWTIEADLAARSDLEKVFRGQLIKISDPVKSPSGDHGAGKELEKFSIKTETEAKKIETDLAGAEYQVADIQNKSLQRHPAPPFTTSTLQQEAARKLGFSAKQTMTLAQQLYETGLITYMRTDSVNLAEAALQQAKEVVTQHFGKEYALAEPRHFKTKSKGAQEAHEAIRPTNLAHLPEALTSQTDRGQARLYDLIWKRTLACQMQPADIDHTTVLTKATNQTGEFVFKSTGQVIKFDGFIRAYTESSDEDTAPEDASPPAIALSSGDWRAGTLPPLKVGEGVDLIKLFPWQHFTEPPGRYSDATLIKALEAHGVGRPSTYAPTLTTIQDRGYVEKIEKKYQPTEIGNLVNDLLVENFPEIIDIDFTSHIEEEFDQIAEGELEWVPVIREFYTPFKKHLEEKEVSVEKLTETSTTPCPHCGQMMLIKFGRMGKFLACPDLCPKRQLKSRS</sequence>
<dbReference type="InterPro" id="IPR023405">
    <property type="entry name" value="Topo_IA_core_domain"/>
</dbReference>
<evidence type="ECO:0000256" key="1">
    <source>
        <dbReference type="ARBA" id="ARBA00000213"/>
    </source>
</evidence>
<dbReference type="GO" id="GO:0006265">
    <property type="term" value="P:DNA topological change"/>
    <property type="evidence" value="ECO:0007669"/>
    <property type="project" value="UniProtKB-UniRule"/>
</dbReference>
<dbReference type="InterPro" id="IPR034149">
    <property type="entry name" value="TOPRIM_TopoI"/>
</dbReference>
<evidence type="ECO:0000259" key="9">
    <source>
        <dbReference type="PROSITE" id="PS50880"/>
    </source>
</evidence>
<keyword evidence="6 8" id="KW-0238">DNA-binding</keyword>
<dbReference type="GO" id="GO:0003677">
    <property type="term" value="F:DNA binding"/>
    <property type="evidence" value="ECO:0007669"/>
    <property type="project" value="UniProtKB-KW"/>
</dbReference>